<reference evidence="1" key="1">
    <citation type="submission" date="2016-10" db="EMBL/GenBank/DDBJ databases">
        <title>Sequence of Gallionella enrichment culture.</title>
        <authorList>
            <person name="Poehlein A."/>
            <person name="Muehling M."/>
            <person name="Daniel R."/>
        </authorList>
    </citation>
    <scope>NUCLEOTIDE SEQUENCE</scope>
</reference>
<evidence type="ECO:0000313" key="1">
    <source>
        <dbReference type="EMBL" id="OIQ92306.1"/>
    </source>
</evidence>
<sequence length="33" mass="3960">MEEALRSQSPWNARFYRASQGKWEELPDTLESF</sequence>
<name>A0A1J5RAH8_9ZZZZ</name>
<accession>A0A1J5RAH8</accession>
<dbReference type="EMBL" id="MLJW01000235">
    <property type="protein sequence ID" value="OIQ92306.1"/>
    <property type="molecule type" value="Genomic_DNA"/>
</dbReference>
<comment type="caution">
    <text evidence="1">The sequence shown here is derived from an EMBL/GenBank/DDBJ whole genome shotgun (WGS) entry which is preliminary data.</text>
</comment>
<proteinExistence type="predicted"/>
<gene>
    <name evidence="1" type="ORF">GALL_257400</name>
</gene>
<dbReference type="AlphaFoldDB" id="A0A1J5RAH8"/>
<protein>
    <submittedName>
        <fullName evidence="1">Uncharacterized protein</fullName>
    </submittedName>
</protein>
<organism evidence="1">
    <name type="scientific">mine drainage metagenome</name>
    <dbReference type="NCBI Taxonomy" id="410659"/>
    <lineage>
        <taxon>unclassified sequences</taxon>
        <taxon>metagenomes</taxon>
        <taxon>ecological metagenomes</taxon>
    </lineage>
</organism>